<reference evidence="1 2" key="2">
    <citation type="journal article" date="2022" name="Mol. Ecol. Resour.">
        <title>The genomes of chicory, endive, great burdock and yacon provide insights into Asteraceae paleo-polyploidization history and plant inulin production.</title>
        <authorList>
            <person name="Fan W."/>
            <person name="Wang S."/>
            <person name="Wang H."/>
            <person name="Wang A."/>
            <person name="Jiang F."/>
            <person name="Liu H."/>
            <person name="Zhao H."/>
            <person name="Xu D."/>
            <person name="Zhang Y."/>
        </authorList>
    </citation>
    <scope>NUCLEOTIDE SEQUENCE [LARGE SCALE GENOMIC DNA]</scope>
    <source>
        <strain evidence="2">cv. Yunnan</strain>
        <tissue evidence="1">Leaves</tissue>
    </source>
</reference>
<dbReference type="EMBL" id="CM042041">
    <property type="protein sequence ID" value="KAI3713325.1"/>
    <property type="molecule type" value="Genomic_DNA"/>
</dbReference>
<gene>
    <name evidence="1" type="ORF">L1987_71900</name>
</gene>
<protein>
    <submittedName>
        <fullName evidence="1">Uncharacterized protein</fullName>
    </submittedName>
</protein>
<reference evidence="2" key="1">
    <citation type="journal article" date="2022" name="Mol. Ecol. Resour.">
        <title>The genomes of chicory, endive, great burdock and yacon provide insights into Asteraceae palaeo-polyploidization history and plant inulin production.</title>
        <authorList>
            <person name="Fan W."/>
            <person name="Wang S."/>
            <person name="Wang H."/>
            <person name="Wang A."/>
            <person name="Jiang F."/>
            <person name="Liu H."/>
            <person name="Zhao H."/>
            <person name="Xu D."/>
            <person name="Zhang Y."/>
        </authorList>
    </citation>
    <scope>NUCLEOTIDE SEQUENCE [LARGE SCALE GENOMIC DNA]</scope>
    <source>
        <strain evidence="2">cv. Yunnan</strain>
    </source>
</reference>
<dbReference type="Proteomes" id="UP001056120">
    <property type="component" value="Linkage Group LG24"/>
</dbReference>
<sequence length="83" mass="8987">MDLNLTLPTKSTLITTTLPPPCTTVPPSPPCHEHAFPCDVPVNPHWILVVKFKIKADGVVLDCGFVEGRNVKLFDGDCGDFAV</sequence>
<comment type="caution">
    <text evidence="1">The sequence shown here is derived from an EMBL/GenBank/DDBJ whole genome shotgun (WGS) entry which is preliminary data.</text>
</comment>
<organism evidence="1 2">
    <name type="scientific">Smallanthus sonchifolius</name>
    <dbReference type="NCBI Taxonomy" id="185202"/>
    <lineage>
        <taxon>Eukaryota</taxon>
        <taxon>Viridiplantae</taxon>
        <taxon>Streptophyta</taxon>
        <taxon>Embryophyta</taxon>
        <taxon>Tracheophyta</taxon>
        <taxon>Spermatophyta</taxon>
        <taxon>Magnoliopsida</taxon>
        <taxon>eudicotyledons</taxon>
        <taxon>Gunneridae</taxon>
        <taxon>Pentapetalae</taxon>
        <taxon>asterids</taxon>
        <taxon>campanulids</taxon>
        <taxon>Asterales</taxon>
        <taxon>Asteraceae</taxon>
        <taxon>Asteroideae</taxon>
        <taxon>Heliantheae alliance</taxon>
        <taxon>Millerieae</taxon>
        <taxon>Smallanthus</taxon>
    </lineage>
</organism>
<evidence type="ECO:0000313" key="2">
    <source>
        <dbReference type="Proteomes" id="UP001056120"/>
    </source>
</evidence>
<keyword evidence="2" id="KW-1185">Reference proteome</keyword>
<name>A0ACB9AUK9_9ASTR</name>
<accession>A0ACB9AUK9</accession>
<proteinExistence type="predicted"/>
<evidence type="ECO:0000313" key="1">
    <source>
        <dbReference type="EMBL" id="KAI3713325.1"/>
    </source>
</evidence>